<dbReference type="InterPro" id="IPR005569">
    <property type="entry name" value="Arc_DNA-bd_dom"/>
</dbReference>
<dbReference type="InterPro" id="IPR013321">
    <property type="entry name" value="Arc_rbn_hlx_hlx"/>
</dbReference>
<sequence>MEKDRHIGLRIDSETHKKLKSLAEFDGHSMSSEILYLIRQAIPQHEHEHSELKQSYPFSIFRHYL</sequence>
<dbReference type="Proteomes" id="UP000824230">
    <property type="component" value="Unassembled WGS sequence"/>
</dbReference>
<comment type="caution">
    <text evidence="2">The sequence shown here is derived from an EMBL/GenBank/DDBJ whole genome shotgun (WGS) entry which is preliminary data.</text>
</comment>
<evidence type="ECO:0000313" key="3">
    <source>
        <dbReference type="Proteomes" id="UP000824230"/>
    </source>
</evidence>
<evidence type="ECO:0000313" key="2">
    <source>
        <dbReference type="EMBL" id="HIX39064.1"/>
    </source>
</evidence>
<protein>
    <submittedName>
        <fullName evidence="2">Arc family DNA-binding protein</fullName>
    </submittedName>
</protein>
<reference evidence="2" key="1">
    <citation type="journal article" date="2021" name="PeerJ">
        <title>Extensive microbial diversity within the chicken gut microbiome revealed by metagenomics and culture.</title>
        <authorList>
            <person name="Gilroy R."/>
            <person name="Ravi A."/>
            <person name="Getino M."/>
            <person name="Pursley I."/>
            <person name="Horton D.L."/>
            <person name="Alikhan N.F."/>
            <person name="Baker D."/>
            <person name="Gharbi K."/>
            <person name="Hall N."/>
            <person name="Watson M."/>
            <person name="Adriaenssens E.M."/>
            <person name="Foster-Nyarko E."/>
            <person name="Jarju S."/>
            <person name="Secka A."/>
            <person name="Antonio M."/>
            <person name="Oren A."/>
            <person name="Chaudhuri R.R."/>
            <person name="La Ragione R."/>
            <person name="Hildebrand F."/>
            <person name="Pallen M.J."/>
        </authorList>
    </citation>
    <scope>NUCLEOTIDE SEQUENCE</scope>
    <source>
        <strain evidence="2">ChiHjej12B11-1927</strain>
    </source>
</reference>
<name>A0A9D2ANV7_9FIRM</name>
<feature type="domain" description="Arc-like DNA binding" evidence="1">
    <location>
        <begin position="1"/>
        <end position="44"/>
    </location>
</feature>
<dbReference type="Gene3D" id="1.10.1220.10">
    <property type="entry name" value="Met repressor-like"/>
    <property type="match status" value="1"/>
</dbReference>
<dbReference type="InterPro" id="IPR010985">
    <property type="entry name" value="Ribbon_hlx_hlx"/>
</dbReference>
<dbReference type="Pfam" id="PF03869">
    <property type="entry name" value="Arc"/>
    <property type="match status" value="1"/>
</dbReference>
<organism evidence="2 3">
    <name type="scientific">Candidatus Blautia pullistercoris</name>
    <dbReference type="NCBI Taxonomy" id="2838499"/>
    <lineage>
        <taxon>Bacteria</taxon>
        <taxon>Bacillati</taxon>
        <taxon>Bacillota</taxon>
        <taxon>Clostridia</taxon>
        <taxon>Lachnospirales</taxon>
        <taxon>Lachnospiraceae</taxon>
        <taxon>Blautia</taxon>
    </lineage>
</organism>
<dbReference type="GO" id="GO:0003677">
    <property type="term" value="F:DNA binding"/>
    <property type="evidence" value="ECO:0007669"/>
    <property type="project" value="UniProtKB-KW"/>
</dbReference>
<reference evidence="2" key="2">
    <citation type="submission" date="2021-04" db="EMBL/GenBank/DDBJ databases">
        <authorList>
            <person name="Gilroy R."/>
        </authorList>
    </citation>
    <scope>NUCLEOTIDE SEQUENCE</scope>
    <source>
        <strain evidence="2">ChiHjej12B11-1927</strain>
    </source>
</reference>
<dbReference type="SUPFAM" id="SSF47598">
    <property type="entry name" value="Ribbon-helix-helix"/>
    <property type="match status" value="1"/>
</dbReference>
<dbReference type="AlphaFoldDB" id="A0A9D2ANV7"/>
<proteinExistence type="predicted"/>
<evidence type="ECO:0000259" key="1">
    <source>
        <dbReference type="Pfam" id="PF03869"/>
    </source>
</evidence>
<accession>A0A9D2ANV7</accession>
<gene>
    <name evidence="2" type="ORF">H9738_14565</name>
</gene>
<dbReference type="EMBL" id="DXFG01000333">
    <property type="protein sequence ID" value="HIX39064.1"/>
    <property type="molecule type" value="Genomic_DNA"/>
</dbReference>
<dbReference type="GO" id="GO:0006355">
    <property type="term" value="P:regulation of DNA-templated transcription"/>
    <property type="evidence" value="ECO:0007669"/>
    <property type="project" value="InterPro"/>
</dbReference>
<keyword evidence="2" id="KW-0238">DNA-binding</keyword>